<dbReference type="Gene3D" id="3.30.420.10">
    <property type="entry name" value="Ribonuclease H-like superfamily/Ribonuclease H"/>
    <property type="match status" value="1"/>
</dbReference>
<evidence type="ECO:0000256" key="3">
    <source>
        <dbReference type="ARBA" id="ARBA00022839"/>
    </source>
</evidence>
<evidence type="ECO:0000259" key="5">
    <source>
        <dbReference type="SMART" id="SM00479"/>
    </source>
</evidence>
<gene>
    <name evidence="6" type="ORF">T265_14105</name>
</gene>
<reference evidence="6 7" key="1">
    <citation type="submission" date="2013-11" db="EMBL/GenBank/DDBJ databases">
        <title>Opisthorchis viverrini - life in the bile duct.</title>
        <authorList>
            <person name="Young N.D."/>
            <person name="Nagarajan N."/>
            <person name="Lin S.J."/>
            <person name="Korhonen P.K."/>
            <person name="Jex A.R."/>
            <person name="Hall R.S."/>
            <person name="Safavi-Hemami H."/>
            <person name="Kaewkong W."/>
            <person name="Bertrand D."/>
            <person name="Gao S."/>
            <person name="Seet Q."/>
            <person name="Wongkham S."/>
            <person name="Teh B.T."/>
            <person name="Wongkham C."/>
            <person name="Intapan P.M."/>
            <person name="Maleewong W."/>
            <person name="Yang X."/>
            <person name="Hu M."/>
            <person name="Wang Z."/>
            <person name="Hofmann A."/>
            <person name="Sternberg P.W."/>
            <person name="Tan P."/>
            <person name="Wang J."/>
            <person name="Gasser R.B."/>
        </authorList>
    </citation>
    <scope>NUCLEOTIDE SEQUENCE [LARGE SCALE GENOMIC DNA]</scope>
</reference>
<dbReference type="EMBL" id="KL596762">
    <property type="protein sequence ID" value="KER25907.1"/>
    <property type="molecule type" value="Genomic_DNA"/>
</dbReference>
<dbReference type="STRING" id="6198.A0A074ZJE7"/>
<dbReference type="CDD" id="cd06133">
    <property type="entry name" value="ERI-1_3'hExo_like"/>
    <property type="match status" value="1"/>
</dbReference>
<dbReference type="AlphaFoldDB" id="A0A074ZJE7"/>
<keyword evidence="2" id="KW-0378">Hydrolase</keyword>
<dbReference type="InterPro" id="IPR047201">
    <property type="entry name" value="ERI-1_3'hExo-like"/>
</dbReference>
<keyword evidence="1" id="KW-0540">Nuclease</keyword>
<dbReference type="InterPro" id="IPR012337">
    <property type="entry name" value="RNaseH-like_sf"/>
</dbReference>
<dbReference type="GeneID" id="20328271"/>
<evidence type="ECO:0000256" key="4">
    <source>
        <dbReference type="SAM" id="MobiDB-lite"/>
    </source>
</evidence>
<evidence type="ECO:0000256" key="1">
    <source>
        <dbReference type="ARBA" id="ARBA00022722"/>
    </source>
</evidence>
<dbReference type="PANTHER" id="PTHR23044:SF61">
    <property type="entry name" value="3'-5' EXORIBONUCLEASE 1-RELATED"/>
    <property type="match status" value="1"/>
</dbReference>
<dbReference type="RefSeq" id="XP_009170339.1">
    <property type="nucleotide sequence ID" value="XM_009172075.1"/>
</dbReference>
<dbReference type="PANTHER" id="PTHR23044">
    <property type="entry name" value="3'-5' EXONUCLEASE ERI1-RELATED"/>
    <property type="match status" value="1"/>
</dbReference>
<dbReference type="Pfam" id="PF00929">
    <property type="entry name" value="RNase_T"/>
    <property type="match status" value="1"/>
</dbReference>
<evidence type="ECO:0000313" key="6">
    <source>
        <dbReference type="EMBL" id="KER25907.1"/>
    </source>
</evidence>
<evidence type="ECO:0000256" key="2">
    <source>
        <dbReference type="ARBA" id="ARBA00022801"/>
    </source>
</evidence>
<dbReference type="CTD" id="20328271"/>
<dbReference type="Proteomes" id="UP000054324">
    <property type="component" value="Unassembled WGS sequence"/>
</dbReference>
<evidence type="ECO:0000313" key="7">
    <source>
        <dbReference type="Proteomes" id="UP000054324"/>
    </source>
</evidence>
<dbReference type="SUPFAM" id="SSF53098">
    <property type="entry name" value="Ribonuclease H-like"/>
    <property type="match status" value="1"/>
</dbReference>
<dbReference type="GO" id="GO:0005730">
    <property type="term" value="C:nucleolus"/>
    <property type="evidence" value="ECO:0007669"/>
    <property type="project" value="TreeGrafter"/>
</dbReference>
<feature type="region of interest" description="Disordered" evidence="4">
    <location>
        <begin position="406"/>
        <end position="443"/>
    </location>
</feature>
<organism evidence="6 7">
    <name type="scientific">Opisthorchis viverrini</name>
    <name type="common">Southeast Asian liver fluke</name>
    <dbReference type="NCBI Taxonomy" id="6198"/>
    <lineage>
        <taxon>Eukaryota</taxon>
        <taxon>Metazoa</taxon>
        <taxon>Spiralia</taxon>
        <taxon>Lophotrochozoa</taxon>
        <taxon>Platyhelminthes</taxon>
        <taxon>Trematoda</taxon>
        <taxon>Digenea</taxon>
        <taxon>Opisthorchiida</taxon>
        <taxon>Opisthorchiata</taxon>
        <taxon>Opisthorchiidae</taxon>
        <taxon>Opisthorchis</taxon>
    </lineage>
</organism>
<proteinExistence type="predicted"/>
<protein>
    <recommendedName>
        <fullName evidence="5">Exonuclease domain-containing protein</fullName>
    </recommendedName>
</protein>
<feature type="non-terminal residue" evidence="6">
    <location>
        <position position="1"/>
    </location>
</feature>
<dbReference type="GO" id="GO:0005737">
    <property type="term" value="C:cytoplasm"/>
    <property type="evidence" value="ECO:0007669"/>
    <property type="project" value="TreeGrafter"/>
</dbReference>
<sequence length="922" mass="102284">NGDVRTFLADFEEVAEAAGLDTDRRSSTRQEAMRRFKTAIMALECDPTVFFADLQQSLNRALPGLDGVSCQQLLSDQFTGGVQPALGAQLWLARATDQPAFPLSLLPEHFVTQSTNDAAVNPLEVAEPNRTHTTLCKCQVIRGSHLLHQSPVSASSTWIPTVDLRCCPLFRLPGPVCLLSRASCTLRPTVRGTNFASRAGISPTITFNSTDSNSYSKNFGGSSPSSESHDYSVCVPDQCVTYPQVESDIRPLCTVICSALDHGPRAYHSPLTHTSDVLSMVPGTLVFSPTFVSTASAQPRSSHQFGPVFSQGPQSIHFTQFVQSDRAQYPQSAFCPQTDESKSFGLTTSYLPTTTIAHRTCPSTDHNYPITTAHPMSRTNDRHNCYVFSDDELRSQMEQCAISDMSSLPLDRDSSTPASTTGCSSDRQHDELAESLSSSFTQGSVSDIPLSNLEEILARSSIDDVYLGPVEDKYGKLLSLDPALRVGSETASLPYSSSSLAFSPPGVLMVTEMWRSFMSERLSYCNHRIHCMNLASLRRCLYDHGLNQLGSVAILRRRLQEFVRRIREAQSMDAGRLRLPHETGDFLTSSDAVDKLTEEQPTAWQSSPDKAPNCALTDSSCSRTMKLPKPVVLTPDTFYSYLLIIDLEATCDFQEHRQSAPEYPHEIIEFPILLYNTRTRKCIGIFHAYCKPKLRPDLTAFCTSLTQISQHEVDNAHPFPHVLARIEDWLFNKHGLSNVRCAVVCDCSADMGKFMRIQCRLDGIPLPSWATVWINLSKAFRVFYKLPLRNRVTLSTMLRDLNLSFIGQQHRGLDDAINILRIVRTLLADGCLLRVNERVDFGRAPTYVAAVPRLVAETTSGLMGSRLMLLYKKSRLSAGTSSQGDKNDAHNRSTLPSDLPEDHIQSLLWLADVQKSRVSKEQ</sequence>
<dbReference type="KEGG" id="ovi:T265_14105"/>
<feature type="domain" description="Exonuclease" evidence="5">
    <location>
        <begin position="641"/>
        <end position="832"/>
    </location>
</feature>
<name>A0A074ZJE7_OPIVI</name>
<dbReference type="GO" id="GO:0000175">
    <property type="term" value="F:3'-5'-RNA exonuclease activity"/>
    <property type="evidence" value="ECO:0007669"/>
    <property type="project" value="InterPro"/>
</dbReference>
<dbReference type="InterPro" id="IPR036397">
    <property type="entry name" value="RNaseH_sf"/>
</dbReference>
<feature type="region of interest" description="Disordered" evidence="4">
    <location>
        <begin position="879"/>
        <end position="899"/>
    </location>
</feature>
<dbReference type="InterPro" id="IPR051274">
    <property type="entry name" value="3-5_Exoribonuclease"/>
</dbReference>
<dbReference type="InterPro" id="IPR013520">
    <property type="entry name" value="Ribonucl_H"/>
</dbReference>
<accession>A0A074ZJE7</accession>
<dbReference type="InterPro" id="IPR036361">
    <property type="entry name" value="SAP_dom_sf"/>
</dbReference>
<dbReference type="SMART" id="SM00479">
    <property type="entry name" value="EXOIII"/>
    <property type="match status" value="1"/>
</dbReference>
<dbReference type="OrthoDB" id="448399at2759"/>
<feature type="compositionally biased region" description="Polar residues" evidence="4">
    <location>
        <begin position="415"/>
        <end position="425"/>
    </location>
</feature>
<keyword evidence="3" id="KW-0269">Exonuclease</keyword>
<dbReference type="Gene3D" id="1.10.720.30">
    <property type="entry name" value="SAP domain"/>
    <property type="match status" value="1"/>
</dbReference>
<dbReference type="GO" id="GO:0003676">
    <property type="term" value="F:nucleic acid binding"/>
    <property type="evidence" value="ECO:0007669"/>
    <property type="project" value="InterPro"/>
</dbReference>
<keyword evidence="7" id="KW-1185">Reference proteome</keyword>